<dbReference type="Gene3D" id="3.40.1390.10">
    <property type="entry name" value="MurE/MurF, N-terminal domain"/>
    <property type="match status" value="1"/>
</dbReference>
<dbReference type="Gene3D" id="3.90.190.20">
    <property type="entry name" value="Mur ligase, C-terminal domain"/>
    <property type="match status" value="1"/>
</dbReference>
<accession>A0ABU5UBV2</accession>
<keyword evidence="5 10" id="KW-0067">ATP-binding</keyword>
<dbReference type="NCBIfam" id="TIGR01143">
    <property type="entry name" value="murF"/>
    <property type="match status" value="1"/>
</dbReference>
<evidence type="ECO:0000259" key="12">
    <source>
        <dbReference type="Pfam" id="PF01225"/>
    </source>
</evidence>
<keyword evidence="1 10" id="KW-0963">Cytoplasm</keyword>
<comment type="similarity">
    <text evidence="10">Belongs to the MurCDEF family. MurF subfamily.</text>
</comment>
<dbReference type="Proteomes" id="UP001302120">
    <property type="component" value="Unassembled WGS sequence"/>
</dbReference>
<dbReference type="EC" id="6.3.2.10" evidence="10 11"/>
<dbReference type="InterPro" id="IPR051046">
    <property type="entry name" value="MurCDEF_CellWall_CoF430Synth"/>
</dbReference>
<evidence type="ECO:0000256" key="7">
    <source>
        <dbReference type="ARBA" id="ARBA00022984"/>
    </source>
</evidence>
<comment type="pathway">
    <text evidence="10 11">Cell wall biogenesis; peptidoglycan biosynthesis.</text>
</comment>
<comment type="subcellular location">
    <subcellularLocation>
        <location evidence="10 11">Cytoplasm</location>
    </subcellularLocation>
</comment>
<dbReference type="InterPro" id="IPR036615">
    <property type="entry name" value="Mur_ligase_C_dom_sf"/>
</dbReference>
<evidence type="ECO:0000256" key="6">
    <source>
        <dbReference type="ARBA" id="ARBA00022960"/>
    </source>
</evidence>
<comment type="function">
    <text evidence="10 11">Involved in cell wall formation. Catalyzes the final step in the synthesis of UDP-N-acetylmuramoyl-pentapeptide, the precursor of murein.</text>
</comment>
<keyword evidence="8 10" id="KW-0131">Cell cycle</keyword>
<keyword evidence="9 10" id="KW-0961">Cell wall biogenesis/degradation</keyword>
<dbReference type="InterPro" id="IPR013221">
    <property type="entry name" value="Mur_ligase_cen"/>
</dbReference>
<dbReference type="RefSeq" id="WP_323195352.1">
    <property type="nucleotide sequence ID" value="NZ_JAYGHG010000007.1"/>
</dbReference>
<dbReference type="Pfam" id="PF02875">
    <property type="entry name" value="Mur_ligase_C"/>
    <property type="match status" value="1"/>
</dbReference>
<organism evidence="15 16">
    <name type="scientific">Nodularia harveyana UHCC-0300</name>
    <dbReference type="NCBI Taxonomy" id="2974287"/>
    <lineage>
        <taxon>Bacteria</taxon>
        <taxon>Bacillati</taxon>
        <taxon>Cyanobacteriota</taxon>
        <taxon>Cyanophyceae</taxon>
        <taxon>Nostocales</taxon>
        <taxon>Nodulariaceae</taxon>
        <taxon>Nodularia</taxon>
    </lineage>
</organism>
<evidence type="ECO:0000256" key="4">
    <source>
        <dbReference type="ARBA" id="ARBA00022741"/>
    </source>
</evidence>
<evidence type="ECO:0000256" key="2">
    <source>
        <dbReference type="ARBA" id="ARBA00022598"/>
    </source>
</evidence>
<reference evidence="15 16" key="1">
    <citation type="submission" date="2023-12" db="EMBL/GenBank/DDBJ databases">
        <title>Baltic Sea Cyanobacteria.</title>
        <authorList>
            <person name="Delbaje E."/>
            <person name="Fewer D.P."/>
            <person name="Shishido T.K."/>
        </authorList>
    </citation>
    <scope>NUCLEOTIDE SEQUENCE [LARGE SCALE GENOMIC DNA]</scope>
    <source>
        <strain evidence="15 16">UHCC-0300</strain>
    </source>
</reference>
<comment type="catalytic activity">
    <reaction evidence="10 11">
        <text>D-alanyl-D-alanine + UDP-N-acetyl-alpha-D-muramoyl-L-alanyl-gamma-D-glutamyl-meso-2,6-diaminopimelate + ATP = UDP-N-acetyl-alpha-D-muramoyl-L-alanyl-gamma-D-glutamyl-meso-2,6-diaminopimeloyl-D-alanyl-D-alanine + ADP + phosphate + H(+)</text>
        <dbReference type="Rhea" id="RHEA:28374"/>
        <dbReference type="ChEBI" id="CHEBI:15378"/>
        <dbReference type="ChEBI" id="CHEBI:30616"/>
        <dbReference type="ChEBI" id="CHEBI:43474"/>
        <dbReference type="ChEBI" id="CHEBI:57822"/>
        <dbReference type="ChEBI" id="CHEBI:61386"/>
        <dbReference type="ChEBI" id="CHEBI:83905"/>
        <dbReference type="ChEBI" id="CHEBI:456216"/>
        <dbReference type="EC" id="6.3.2.10"/>
    </reaction>
</comment>
<evidence type="ECO:0000313" key="15">
    <source>
        <dbReference type="EMBL" id="MEA5581014.1"/>
    </source>
</evidence>
<keyword evidence="7 10" id="KW-0573">Peptidoglycan synthesis</keyword>
<dbReference type="Pfam" id="PF01225">
    <property type="entry name" value="Mur_ligase"/>
    <property type="match status" value="1"/>
</dbReference>
<keyword evidence="16" id="KW-1185">Reference proteome</keyword>
<proteinExistence type="inferred from homology"/>
<feature type="binding site" evidence="10">
    <location>
        <begin position="114"/>
        <end position="120"/>
    </location>
    <ligand>
        <name>ATP</name>
        <dbReference type="ChEBI" id="CHEBI:30616"/>
    </ligand>
</feature>
<dbReference type="HAMAP" id="MF_02019">
    <property type="entry name" value="MurF"/>
    <property type="match status" value="1"/>
</dbReference>
<dbReference type="Gene3D" id="3.40.1190.10">
    <property type="entry name" value="Mur-like, catalytic domain"/>
    <property type="match status" value="1"/>
</dbReference>
<evidence type="ECO:0000313" key="16">
    <source>
        <dbReference type="Proteomes" id="UP001302120"/>
    </source>
</evidence>
<sequence length="450" mass="48424">MSWSATISQLLEVLRAQPVNLSETAFTQVSSAIQTDTRKIKPGEVFLALRGDNFDGHDFVSTAIAQGAIAAIVDGDDDNADLPLLQVRNTLQAYQQLGRWWRDRLNIPVIGVTGSVGKTTTKELIAAVLATTGKVHKTYGNFNNEIGVPRTLLELSTEDNYAVVEMAMRGEGQIAELTQIARPNIGVITNVGTAHIELLGSEEAIARAKCELLAEMPPDGVAILNHDNALLMSTAQQVWSGKVVTYGLSGGDIQGQIIDHETIQVGGMQLPLPLPGRHNASNFLAALAVAQVLGIDWSSLQNGVMVNMPQGRSQRLTLANDIILLDETYNAAPEAMTAALELLVDTPGKRKIAVLGAMKELGERSRQLHQKVGETVQRLQLDGLLVLVDGKDAEAIAQSAVGIPSECFTTHSDLLARLKTFIQPGDRILFKAAHSVGLDTVVNQLRAEFL</sequence>
<keyword evidence="3 10" id="KW-0132">Cell division</keyword>
<dbReference type="GO" id="GO:0047480">
    <property type="term" value="F:UDP-N-acetylmuramoyl-tripeptide-D-alanyl-D-alanine ligase activity"/>
    <property type="evidence" value="ECO:0007669"/>
    <property type="project" value="UniProtKB-EC"/>
</dbReference>
<feature type="domain" description="Mur ligase C-terminal" evidence="13">
    <location>
        <begin position="311"/>
        <end position="433"/>
    </location>
</feature>
<dbReference type="EMBL" id="JAYGHG010000007">
    <property type="protein sequence ID" value="MEA5581014.1"/>
    <property type="molecule type" value="Genomic_DNA"/>
</dbReference>
<dbReference type="InterPro" id="IPR035911">
    <property type="entry name" value="MurE/MurF_N"/>
</dbReference>
<dbReference type="InterPro" id="IPR005863">
    <property type="entry name" value="UDP-N-AcMur_synth"/>
</dbReference>
<evidence type="ECO:0000256" key="8">
    <source>
        <dbReference type="ARBA" id="ARBA00023306"/>
    </source>
</evidence>
<keyword evidence="6 10" id="KW-0133">Cell shape</keyword>
<name>A0ABU5UBV2_9CYAN</name>
<dbReference type="SUPFAM" id="SSF63418">
    <property type="entry name" value="MurE/MurF N-terminal domain"/>
    <property type="match status" value="1"/>
</dbReference>
<gene>
    <name evidence="10 15" type="primary">murF</name>
    <name evidence="15" type="ORF">VB620_06625</name>
</gene>
<evidence type="ECO:0000256" key="5">
    <source>
        <dbReference type="ARBA" id="ARBA00022840"/>
    </source>
</evidence>
<evidence type="ECO:0000256" key="1">
    <source>
        <dbReference type="ARBA" id="ARBA00022490"/>
    </source>
</evidence>
<keyword evidence="4 10" id="KW-0547">Nucleotide-binding</keyword>
<dbReference type="SUPFAM" id="SSF53623">
    <property type="entry name" value="MurD-like peptide ligases, catalytic domain"/>
    <property type="match status" value="1"/>
</dbReference>
<evidence type="ECO:0000259" key="14">
    <source>
        <dbReference type="Pfam" id="PF08245"/>
    </source>
</evidence>
<keyword evidence="2 10" id="KW-0436">Ligase</keyword>
<protein>
    <recommendedName>
        <fullName evidence="10 11">UDP-N-acetylmuramoyl-tripeptide--D-alanyl-D-alanine ligase</fullName>
        <ecNumber evidence="10 11">6.3.2.10</ecNumber>
    </recommendedName>
    <alternativeName>
        <fullName evidence="10">D-alanyl-D-alanine-adding enzyme</fullName>
    </alternativeName>
</protein>
<dbReference type="PANTHER" id="PTHR43024">
    <property type="entry name" value="UDP-N-ACETYLMURAMOYL-TRIPEPTIDE--D-ALANYL-D-ALANINE LIGASE"/>
    <property type="match status" value="1"/>
</dbReference>
<dbReference type="InterPro" id="IPR004101">
    <property type="entry name" value="Mur_ligase_C"/>
</dbReference>
<evidence type="ECO:0000259" key="13">
    <source>
        <dbReference type="Pfam" id="PF02875"/>
    </source>
</evidence>
<feature type="domain" description="Mur ligase N-terminal catalytic" evidence="12">
    <location>
        <begin position="32"/>
        <end position="80"/>
    </location>
</feature>
<evidence type="ECO:0000256" key="10">
    <source>
        <dbReference type="HAMAP-Rule" id="MF_02019"/>
    </source>
</evidence>
<dbReference type="InterPro" id="IPR000713">
    <property type="entry name" value="Mur_ligase_N"/>
</dbReference>
<comment type="caution">
    <text evidence="15">The sequence shown here is derived from an EMBL/GenBank/DDBJ whole genome shotgun (WGS) entry which is preliminary data.</text>
</comment>
<evidence type="ECO:0000256" key="9">
    <source>
        <dbReference type="ARBA" id="ARBA00023316"/>
    </source>
</evidence>
<dbReference type="Pfam" id="PF08245">
    <property type="entry name" value="Mur_ligase_M"/>
    <property type="match status" value="1"/>
</dbReference>
<dbReference type="SUPFAM" id="SSF53244">
    <property type="entry name" value="MurD-like peptide ligases, peptide-binding domain"/>
    <property type="match status" value="1"/>
</dbReference>
<evidence type="ECO:0000256" key="11">
    <source>
        <dbReference type="RuleBase" id="RU004136"/>
    </source>
</evidence>
<evidence type="ECO:0000256" key="3">
    <source>
        <dbReference type="ARBA" id="ARBA00022618"/>
    </source>
</evidence>
<dbReference type="InterPro" id="IPR036565">
    <property type="entry name" value="Mur-like_cat_sf"/>
</dbReference>
<dbReference type="PANTHER" id="PTHR43024:SF1">
    <property type="entry name" value="UDP-N-ACETYLMURAMOYL-TRIPEPTIDE--D-ALANYL-D-ALANINE LIGASE"/>
    <property type="match status" value="1"/>
</dbReference>
<feature type="domain" description="Mur ligase central" evidence="14">
    <location>
        <begin position="112"/>
        <end position="290"/>
    </location>
</feature>